<name>A0A645EPN0_9ZZZZ</name>
<dbReference type="AlphaFoldDB" id="A0A645EPN0"/>
<organism evidence="1">
    <name type="scientific">bioreactor metagenome</name>
    <dbReference type="NCBI Taxonomy" id="1076179"/>
    <lineage>
        <taxon>unclassified sequences</taxon>
        <taxon>metagenomes</taxon>
        <taxon>ecological metagenomes</taxon>
    </lineage>
</organism>
<protein>
    <submittedName>
        <fullName evidence="1">Uncharacterized protein</fullName>
    </submittedName>
</protein>
<sequence>MRLMLKTLQEVYHYPVDIEFTVNFSPEGEYLVNLLQCRPLQICGQGAGVEIPELPDDRVLFSLTGNTMGGGADLPLDYVVSVDPARYYESELPVKYALARAVGELNRALGATGSRVLLLGPGRWATSSPELGVPVSFAEISRMAAICEVSYEGGHIMPELSYGSHFFQDLVETGMFYAAIFENRPECVFRPQLLETLPEAKPDDVDLSPLPAGLLRVSDARGRGLALKSDIPTRRTVCALFS</sequence>
<proteinExistence type="predicted"/>
<gene>
    <name evidence="1" type="ORF">SDC9_151011</name>
</gene>
<dbReference type="EMBL" id="VSSQ01049698">
    <property type="protein sequence ID" value="MPN03777.1"/>
    <property type="molecule type" value="Genomic_DNA"/>
</dbReference>
<reference evidence="1" key="1">
    <citation type="submission" date="2019-08" db="EMBL/GenBank/DDBJ databases">
        <authorList>
            <person name="Kucharzyk K."/>
            <person name="Murdoch R.W."/>
            <person name="Higgins S."/>
            <person name="Loffler F."/>
        </authorList>
    </citation>
    <scope>NUCLEOTIDE SEQUENCE</scope>
</reference>
<accession>A0A645EPN0</accession>
<comment type="caution">
    <text evidence="1">The sequence shown here is derived from an EMBL/GenBank/DDBJ whole genome shotgun (WGS) entry which is preliminary data.</text>
</comment>
<evidence type="ECO:0000313" key="1">
    <source>
        <dbReference type="EMBL" id="MPN03777.1"/>
    </source>
</evidence>